<keyword evidence="3" id="KW-1185">Reference proteome</keyword>
<feature type="compositionally biased region" description="Low complexity" evidence="1">
    <location>
        <begin position="227"/>
        <end position="238"/>
    </location>
</feature>
<accession>A0ABQ8TQE5</accession>
<name>A0ABQ8TQE5_PERAM</name>
<dbReference type="EMBL" id="JAJSOF020000003">
    <property type="protein sequence ID" value="KAJ4448857.1"/>
    <property type="molecule type" value="Genomic_DNA"/>
</dbReference>
<evidence type="ECO:0000313" key="3">
    <source>
        <dbReference type="Proteomes" id="UP001148838"/>
    </source>
</evidence>
<reference evidence="2 3" key="1">
    <citation type="journal article" date="2022" name="Allergy">
        <title>Genome assembly and annotation of Periplaneta americana reveal a comprehensive cockroach allergen profile.</title>
        <authorList>
            <person name="Wang L."/>
            <person name="Xiong Q."/>
            <person name="Saelim N."/>
            <person name="Wang L."/>
            <person name="Nong W."/>
            <person name="Wan A.T."/>
            <person name="Shi M."/>
            <person name="Liu X."/>
            <person name="Cao Q."/>
            <person name="Hui J.H.L."/>
            <person name="Sookrung N."/>
            <person name="Leung T.F."/>
            <person name="Tungtrongchitr A."/>
            <person name="Tsui S.K.W."/>
        </authorList>
    </citation>
    <scope>NUCLEOTIDE SEQUENCE [LARGE SCALE GENOMIC DNA]</scope>
    <source>
        <strain evidence="2">PWHHKU_190912</strain>
    </source>
</reference>
<feature type="compositionally biased region" description="Basic and acidic residues" evidence="1">
    <location>
        <begin position="217"/>
        <end position="226"/>
    </location>
</feature>
<dbReference type="Proteomes" id="UP001148838">
    <property type="component" value="Unassembled WGS sequence"/>
</dbReference>
<feature type="region of interest" description="Disordered" evidence="1">
    <location>
        <begin position="83"/>
        <end position="272"/>
    </location>
</feature>
<protein>
    <submittedName>
        <fullName evidence="2">Uncharacterized protein</fullName>
    </submittedName>
</protein>
<gene>
    <name evidence="2" type="ORF">ANN_00248</name>
</gene>
<evidence type="ECO:0000313" key="2">
    <source>
        <dbReference type="EMBL" id="KAJ4448857.1"/>
    </source>
</evidence>
<feature type="compositionally biased region" description="Polar residues" evidence="1">
    <location>
        <begin position="239"/>
        <end position="261"/>
    </location>
</feature>
<comment type="caution">
    <text evidence="2">The sequence shown here is derived from an EMBL/GenBank/DDBJ whole genome shotgun (WGS) entry which is preliminary data.</text>
</comment>
<evidence type="ECO:0000256" key="1">
    <source>
        <dbReference type="SAM" id="MobiDB-lite"/>
    </source>
</evidence>
<feature type="compositionally biased region" description="Pro residues" evidence="1">
    <location>
        <begin position="134"/>
        <end position="152"/>
    </location>
</feature>
<sequence length="313" mass="34341">MSPGSSTESYPAFARIGLRENPGKTSTRFQSLKLKNAFWGGPAVVQAPSGISWGMPDLVRTVGIVGTVGLGGYYLWNRLPERSDASTSPDRIPPPSPPSQSPHAHSRYPTHFTYFYAPPYPPTRPETVTLQSPPSSPPPSSPTPPPPPPPRPILKKGTRQKQGADRPRKRVTIVLPPEVIEIPREGEADTLYAGGNSRKTGPPTTYRQNSSWSSRQRQQEARRSSARESAPQPARPSSTDIVDSQQTPGGSASQPDDASSTGRRDFDLGLTEEEHEALYQRYLASNPTKEQLEFYERAFRKQGMARGRRDGGD</sequence>
<feature type="compositionally biased region" description="Polar residues" evidence="1">
    <location>
        <begin position="197"/>
        <end position="209"/>
    </location>
</feature>
<organism evidence="2 3">
    <name type="scientific">Periplaneta americana</name>
    <name type="common">American cockroach</name>
    <name type="synonym">Blatta americana</name>
    <dbReference type="NCBI Taxonomy" id="6978"/>
    <lineage>
        <taxon>Eukaryota</taxon>
        <taxon>Metazoa</taxon>
        <taxon>Ecdysozoa</taxon>
        <taxon>Arthropoda</taxon>
        <taxon>Hexapoda</taxon>
        <taxon>Insecta</taxon>
        <taxon>Pterygota</taxon>
        <taxon>Neoptera</taxon>
        <taxon>Polyneoptera</taxon>
        <taxon>Dictyoptera</taxon>
        <taxon>Blattodea</taxon>
        <taxon>Blattoidea</taxon>
        <taxon>Blattidae</taxon>
        <taxon>Blattinae</taxon>
        <taxon>Periplaneta</taxon>
    </lineage>
</organism>
<proteinExistence type="predicted"/>
<feature type="compositionally biased region" description="Pro residues" evidence="1">
    <location>
        <begin position="91"/>
        <end position="100"/>
    </location>
</feature>